<evidence type="ECO:0000313" key="2">
    <source>
        <dbReference type="EMBL" id="TFW30932.1"/>
    </source>
</evidence>
<dbReference type="Proteomes" id="UP000297729">
    <property type="component" value="Unassembled WGS sequence"/>
</dbReference>
<keyword evidence="3" id="KW-1185">Reference proteome</keyword>
<dbReference type="AlphaFoldDB" id="A0A4Y9SWX7"/>
<keyword evidence="1" id="KW-0732">Signal</keyword>
<organism evidence="2 3">
    <name type="scientific">Duganella callida</name>
    <dbReference type="NCBI Taxonomy" id="2561932"/>
    <lineage>
        <taxon>Bacteria</taxon>
        <taxon>Pseudomonadati</taxon>
        <taxon>Pseudomonadota</taxon>
        <taxon>Betaproteobacteria</taxon>
        <taxon>Burkholderiales</taxon>
        <taxon>Oxalobacteraceae</taxon>
        <taxon>Telluria group</taxon>
        <taxon>Duganella</taxon>
    </lineage>
</organism>
<dbReference type="RefSeq" id="WP_135199760.1">
    <property type="nucleotide sequence ID" value="NZ_SPVG01000014.1"/>
</dbReference>
<gene>
    <name evidence="2" type="ORF">E4L98_01300</name>
</gene>
<feature type="signal peptide" evidence="1">
    <location>
        <begin position="1"/>
        <end position="23"/>
    </location>
</feature>
<comment type="caution">
    <text evidence="2">The sequence shown here is derived from an EMBL/GenBank/DDBJ whole genome shotgun (WGS) entry which is preliminary data.</text>
</comment>
<evidence type="ECO:0000256" key="1">
    <source>
        <dbReference type="SAM" id="SignalP"/>
    </source>
</evidence>
<feature type="chain" id="PRO_5021307957" evidence="1">
    <location>
        <begin position="24"/>
        <end position="229"/>
    </location>
</feature>
<name>A0A4Y9SWX7_9BURK</name>
<dbReference type="EMBL" id="SPVG01000014">
    <property type="protein sequence ID" value="TFW30932.1"/>
    <property type="molecule type" value="Genomic_DNA"/>
</dbReference>
<evidence type="ECO:0000313" key="3">
    <source>
        <dbReference type="Proteomes" id="UP000297729"/>
    </source>
</evidence>
<proteinExistence type="predicted"/>
<protein>
    <submittedName>
        <fullName evidence="2">Uncharacterized protein</fullName>
    </submittedName>
</protein>
<accession>A0A4Y9SWX7</accession>
<sequence>MGRLASTLLLYFCALLAHPCALAVDSSSCEEGPFSTQPSPPKDNPWARARAIRELATVDSQQPPEITRIKNGLVYVSVGIPPGLGILKEGWFAYDIDRAIFVSVEGRSYDGARPKPDHPVGRNQMDRYVHNGKDLRRAERVTVIPASAAYAKNFACMINALSNAHKRQDGTRARTLPPADAFGYLNMVVNGDVVRFKADEHGTAKQSEALVHALREIFHPEHRVSLLAP</sequence>
<reference evidence="2 3" key="1">
    <citation type="submission" date="2019-03" db="EMBL/GenBank/DDBJ databases">
        <title>Draft Genome Sequence of Duganella callidus sp. nov., a Novel Duganella Species Isolated from Cultivated Soil.</title>
        <authorList>
            <person name="Raths R."/>
            <person name="Peta V."/>
            <person name="Bucking H."/>
        </authorList>
    </citation>
    <scope>NUCLEOTIDE SEQUENCE [LARGE SCALE GENOMIC DNA]</scope>
    <source>
        <strain evidence="2 3">DN04</strain>
    </source>
</reference>